<dbReference type="Gene3D" id="3.40.50.2300">
    <property type="match status" value="1"/>
</dbReference>
<keyword evidence="5" id="KW-0675">Receptor</keyword>
<dbReference type="InterPro" id="IPR001828">
    <property type="entry name" value="ANF_lig-bd_rcpt"/>
</dbReference>
<dbReference type="EMBL" id="UYSL01019756">
    <property type="protein sequence ID" value="VDL69342.1"/>
    <property type="molecule type" value="Genomic_DNA"/>
</dbReference>
<dbReference type="STRING" id="27835.A0A0N4XT57"/>
<dbReference type="AlphaFoldDB" id="A0A0N4XT57"/>
<keyword evidence="9" id="KW-1185">Reference proteome</keyword>
<reference evidence="8 9" key="2">
    <citation type="submission" date="2018-11" db="EMBL/GenBank/DDBJ databases">
        <authorList>
            <consortium name="Pathogen Informatics"/>
        </authorList>
    </citation>
    <scope>NUCLEOTIDE SEQUENCE [LARGE SCALE GENOMIC DNA]</scope>
</reference>
<evidence type="ECO:0000259" key="7">
    <source>
        <dbReference type="Pfam" id="PF01094"/>
    </source>
</evidence>
<evidence type="ECO:0000313" key="9">
    <source>
        <dbReference type="Proteomes" id="UP000271162"/>
    </source>
</evidence>
<evidence type="ECO:0000313" key="8">
    <source>
        <dbReference type="EMBL" id="VDL69342.1"/>
    </source>
</evidence>
<keyword evidence="3" id="KW-1133">Transmembrane helix</keyword>
<dbReference type="PANTHER" id="PTHR24060">
    <property type="entry name" value="METABOTROPIC GLUTAMATE RECEPTOR"/>
    <property type="match status" value="1"/>
</dbReference>
<organism evidence="10">
    <name type="scientific">Nippostrongylus brasiliensis</name>
    <name type="common">Rat hookworm</name>
    <dbReference type="NCBI Taxonomy" id="27835"/>
    <lineage>
        <taxon>Eukaryota</taxon>
        <taxon>Metazoa</taxon>
        <taxon>Ecdysozoa</taxon>
        <taxon>Nematoda</taxon>
        <taxon>Chromadorea</taxon>
        <taxon>Rhabditida</taxon>
        <taxon>Rhabditina</taxon>
        <taxon>Rhabditomorpha</taxon>
        <taxon>Strongyloidea</taxon>
        <taxon>Heligmosomidae</taxon>
        <taxon>Nippostrongylus</taxon>
    </lineage>
</organism>
<dbReference type="InterPro" id="IPR050726">
    <property type="entry name" value="mGluR"/>
</dbReference>
<dbReference type="InterPro" id="IPR028082">
    <property type="entry name" value="Peripla_BP_I"/>
</dbReference>
<dbReference type="Proteomes" id="UP000271162">
    <property type="component" value="Unassembled WGS sequence"/>
</dbReference>
<accession>A0A0N4XT57</accession>
<feature type="domain" description="Receptor ligand binding region" evidence="7">
    <location>
        <begin position="25"/>
        <end position="106"/>
    </location>
</feature>
<evidence type="ECO:0000256" key="3">
    <source>
        <dbReference type="ARBA" id="ARBA00022989"/>
    </source>
</evidence>
<evidence type="ECO:0000256" key="1">
    <source>
        <dbReference type="ARBA" id="ARBA00004141"/>
    </source>
</evidence>
<dbReference type="GO" id="GO:0004930">
    <property type="term" value="F:G protein-coupled receptor activity"/>
    <property type="evidence" value="ECO:0007669"/>
    <property type="project" value="InterPro"/>
</dbReference>
<name>A0A0N4XT57_NIPBR</name>
<evidence type="ECO:0000313" key="10">
    <source>
        <dbReference type="WBParaSite" id="NBR_0000575201-mRNA-1"/>
    </source>
</evidence>
<proteinExistence type="predicted"/>
<evidence type="ECO:0000256" key="4">
    <source>
        <dbReference type="ARBA" id="ARBA00023136"/>
    </source>
</evidence>
<protein>
    <submittedName>
        <fullName evidence="10">ANF_receptor domain-containing protein</fullName>
    </submittedName>
</protein>
<keyword evidence="6" id="KW-0325">Glycoprotein</keyword>
<keyword evidence="2" id="KW-0812">Transmembrane</keyword>
<dbReference type="GO" id="GO:0016020">
    <property type="term" value="C:membrane"/>
    <property type="evidence" value="ECO:0007669"/>
    <property type="project" value="UniProtKB-SubCell"/>
</dbReference>
<evidence type="ECO:0000256" key="6">
    <source>
        <dbReference type="ARBA" id="ARBA00023180"/>
    </source>
</evidence>
<comment type="subcellular location">
    <subcellularLocation>
        <location evidence="1">Membrane</location>
        <topology evidence="1">Multi-pass membrane protein</topology>
    </subcellularLocation>
</comment>
<evidence type="ECO:0000256" key="2">
    <source>
        <dbReference type="ARBA" id="ARBA00022692"/>
    </source>
</evidence>
<gene>
    <name evidence="8" type="ORF">NBR_LOCUS5753</name>
</gene>
<dbReference type="SUPFAM" id="SSF53822">
    <property type="entry name" value="Periplasmic binding protein-like I"/>
    <property type="match status" value="1"/>
</dbReference>
<sequence>MEQTIAFLREGVAQCSCCQTPGCNKKSVPVVAIVGPGKSSATIAVQNLLQVFRIPQIGYSATTPDLSDKEQFGYFMRVVPSDVWQAQAINRLLHHYNWTYIAVLYSAVPIHPILEERKDWLSLGEDRSLDCKAASSAAYHCTPQGMISLEKCGSCPSLLRGHESTSDKVSSTNSSLALGRYGLADSRQQSASLKGSGGPATIIWYIHTRPDSIIGSPPPTRRPI</sequence>
<dbReference type="Pfam" id="PF01094">
    <property type="entry name" value="ANF_receptor"/>
    <property type="match status" value="1"/>
</dbReference>
<keyword evidence="4" id="KW-0472">Membrane</keyword>
<dbReference type="PRINTS" id="PR00248">
    <property type="entry name" value="GPCRMGR"/>
</dbReference>
<dbReference type="InterPro" id="IPR000337">
    <property type="entry name" value="GPCR_3"/>
</dbReference>
<evidence type="ECO:0000256" key="5">
    <source>
        <dbReference type="ARBA" id="ARBA00023170"/>
    </source>
</evidence>
<reference evidence="10" key="1">
    <citation type="submission" date="2017-02" db="UniProtKB">
        <authorList>
            <consortium name="WormBaseParasite"/>
        </authorList>
    </citation>
    <scope>IDENTIFICATION</scope>
</reference>
<dbReference type="WBParaSite" id="NBR_0000575201-mRNA-1">
    <property type="protein sequence ID" value="NBR_0000575201-mRNA-1"/>
    <property type="gene ID" value="NBR_0000575201"/>
</dbReference>